<accession>A0AAV3NVC7</accession>
<dbReference type="Proteomes" id="UP001454036">
    <property type="component" value="Unassembled WGS sequence"/>
</dbReference>
<sequence length="145" mass="16486">MYTLSDDHVTKLPSICSHLLWDYDNNTNIFQASLKVKDTAMVAWGMRINYVNGNQGVTVPLLTTYNLSEFKGATLKSSFKLDTSPLDVKMDTIYHVWGHFLTSDAPTMEDLEQSNGMSYGVLHLNNHRKKFTIVVTSFSFHMKDT</sequence>
<organism evidence="1 2">
    <name type="scientific">Lithospermum erythrorhizon</name>
    <name type="common">Purple gromwell</name>
    <name type="synonym">Lithospermum officinale var. erythrorhizon</name>
    <dbReference type="NCBI Taxonomy" id="34254"/>
    <lineage>
        <taxon>Eukaryota</taxon>
        <taxon>Viridiplantae</taxon>
        <taxon>Streptophyta</taxon>
        <taxon>Embryophyta</taxon>
        <taxon>Tracheophyta</taxon>
        <taxon>Spermatophyta</taxon>
        <taxon>Magnoliopsida</taxon>
        <taxon>eudicotyledons</taxon>
        <taxon>Gunneridae</taxon>
        <taxon>Pentapetalae</taxon>
        <taxon>asterids</taxon>
        <taxon>lamiids</taxon>
        <taxon>Boraginales</taxon>
        <taxon>Boraginaceae</taxon>
        <taxon>Boraginoideae</taxon>
        <taxon>Lithospermeae</taxon>
        <taxon>Lithospermum</taxon>
    </lineage>
</organism>
<name>A0AAV3NVC7_LITER</name>
<evidence type="ECO:0000313" key="2">
    <source>
        <dbReference type="Proteomes" id="UP001454036"/>
    </source>
</evidence>
<dbReference type="AlphaFoldDB" id="A0AAV3NVC7"/>
<dbReference type="EMBL" id="BAABME010000500">
    <property type="protein sequence ID" value="GAA0143295.1"/>
    <property type="molecule type" value="Genomic_DNA"/>
</dbReference>
<protein>
    <submittedName>
        <fullName evidence="1">Uncharacterized protein</fullName>
    </submittedName>
</protein>
<gene>
    <name evidence="1" type="ORF">LIER_04014</name>
</gene>
<evidence type="ECO:0000313" key="1">
    <source>
        <dbReference type="EMBL" id="GAA0143295.1"/>
    </source>
</evidence>
<comment type="caution">
    <text evidence="1">The sequence shown here is derived from an EMBL/GenBank/DDBJ whole genome shotgun (WGS) entry which is preliminary data.</text>
</comment>
<keyword evidence="2" id="KW-1185">Reference proteome</keyword>
<reference evidence="1 2" key="1">
    <citation type="submission" date="2024-01" db="EMBL/GenBank/DDBJ databases">
        <title>The complete chloroplast genome sequence of Lithospermum erythrorhizon: insights into the phylogenetic relationship among Boraginaceae species and the maternal lineages of purple gromwells.</title>
        <authorList>
            <person name="Okada T."/>
            <person name="Watanabe K."/>
        </authorList>
    </citation>
    <scope>NUCLEOTIDE SEQUENCE [LARGE SCALE GENOMIC DNA]</scope>
</reference>
<proteinExistence type="predicted"/>